<feature type="compositionally biased region" description="Basic residues" evidence="1">
    <location>
        <begin position="39"/>
        <end position="89"/>
    </location>
</feature>
<dbReference type="PANTHER" id="PTHR22426">
    <property type="entry name" value="ARGININE_SERINE-RICH COILED-COIL PROTEIN 2"/>
    <property type="match status" value="1"/>
</dbReference>
<accession>A0A4E0RNK5</accession>
<organism evidence="2 3">
    <name type="scientific">Fasciola hepatica</name>
    <name type="common">Liver fluke</name>
    <dbReference type="NCBI Taxonomy" id="6192"/>
    <lineage>
        <taxon>Eukaryota</taxon>
        <taxon>Metazoa</taxon>
        <taxon>Spiralia</taxon>
        <taxon>Lophotrochozoa</taxon>
        <taxon>Platyhelminthes</taxon>
        <taxon>Trematoda</taxon>
        <taxon>Digenea</taxon>
        <taxon>Plagiorchiida</taxon>
        <taxon>Echinostomata</taxon>
        <taxon>Echinostomatoidea</taxon>
        <taxon>Fasciolidae</taxon>
        <taxon>Fasciola</taxon>
    </lineage>
</organism>
<protein>
    <submittedName>
        <fullName evidence="2">Tfiid subunit</fullName>
    </submittedName>
</protein>
<dbReference type="Proteomes" id="UP000230066">
    <property type="component" value="Unassembled WGS sequence"/>
</dbReference>
<gene>
    <name evidence="2" type="ORF">D915_000711</name>
</gene>
<proteinExistence type="predicted"/>
<sequence length="283" mass="31677">MTVDSPIRVGNGDSPDVRSDHVSRPSSPDHGRRSNRDRNCHRRSSLERHRHSHKGSRSRRSTSRSHSKKRSKRRSAKRQGHRHSHHDRRHRDGDSRRHRSRSRRHHRKHRHRISSSSSSDDESHKQYAPTVVRSNLTGPKAVSSLRSPSHDLKNTADKNQNIKATVTAATTVASGSTLTSPVTSTAAPTSITSTTVSSLRLNTRDLLDQIQKHQEAQAKAQAIAAAAAVNLPKYYNPSSVNAIKLAEQQQKRKLLWSKKPDNSTDSVGNRSMNIFGCLFSVSF</sequence>
<evidence type="ECO:0000256" key="1">
    <source>
        <dbReference type="SAM" id="MobiDB-lite"/>
    </source>
</evidence>
<dbReference type="PANTHER" id="PTHR22426:SF2">
    <property type="entry name" value="ARGININE_SERINE-RICH COILED-COIL PROTEIN 2"/>
    <property type="match status" value="1"/>
</dbReference>
<feature type="compositionally biased region" description="Basic residues" evidence="1">
    <location>
        <begin position="96"/>
        <end position="113"/>
    </location>
</feature>
<comment type="caution">
    <text evidence="2">The sequence shown here is derived from an EMBL/GenBank/DDBJ whole genome shotgun (WGS) entry which is preliminary data.</text>
</comment>
<feature type="compositionally biased region" description="Basic and acidic residues" evidence="1">
    <location>
        <begin position="15"/>
        <end position="38"/>
    </location>
</feature>
<evidence type="ECO:0000313" key="3">
    <source>
        <dbReference type="Proteomes" id="UP000230066"/>
    </source>
</evidence>
<feature type="region of interest" description="Disordered" evidence="1">
    <location>
        <begin position="1"/>
        <end position="159"/>
    </location>
</feature>
<keyword evidence="3" id="KW-1185">Reference proteome</keyword>
<evidence type="ECO:0000313" key="2">
    <source>
        <dbReference type="EMBL" id="THD28481.1"/>
    </source>
</evidence>
<dbReference type="AlphaFoldDB" id="A0A4E0RNK5"/>
<name>A0A4E0RNK5_FASHE</name>
<dbReference type="EMBL" id="JXXN02000142">
    <property type="protein sequence ID" value="THD28481.1"/>
    <property type="molecule type" value="Genomic_DNA"/>
</dbReference>
<reference evidence="2" key="1">
    <citation type="submission" date="2019-03" db="EMBL/GenBank/DDBJ databases">
        <title>Improved annotation for the trematode Fasciola hepatica.</title>
        <authorList>
            <person name="Choi Y.-J."/>
            <person name="Martin J."/>
            <person name="Mitreva M."/>
        </authorList>
    </citation>
    <scope>NUCLEOTIDE SEQUENCE [LARGE SCALE GENOMIC DNA]</scope>
</reference>